<evidence type="ECO:0000256" key="3">
    <source>
        <dbReference type="ARBA" id="ARBA00023002"/>
    </source>
</evidence>
<accession>A0ABR9MWA6</accession>
<dbReference type="EMBL" id="JADAQT010000067">
    <property type="protein sequence ID" value="MBE1875684.1"/>
    <property type="molecule type" value="Genomic_DNA"/>
</dbReference>
<dbReference type="InterPro" id="IPR050172">
    <property type="entry name" value="SsuD_RutA_monooxygenase"/>
</dbReference>
<keyword evidence="3" id="KW-0560">Oxidoreductase</keyword>
<evidence type="ECO:0000313" key="6">
    <source>
        <dbReference type="EMBL" id="MBE1875684.1"/>
    </source>
</evidence>
<keyword evidence="7" id="KW-1185">Reference proteome</keyword>
<keyword evidence="4" id="KW-0503">Monooxygenase</keyword>
<dbReference type="RefSeq" id="WP_192862253.1">
    <property type="nucleotide sequence ID" value="NZ_JADAQT010000067.1"/>
</dbReference>
<reference evidence="6 7" key="1">
    <citation type="submission" date="2020-10" db="EMBL/GenBank/DDBJ databases">
        <title>Myceligenerans pegani sp. nov., an endophytic actinomycete isolated from Peganum harmala L. in Xinjiang, China.</title>
        <authorList>
            <person name="Xin L."/>
        </authorList>
    </citation>
    <scope>NUCLEOTIDE SEQUENCE [LARGE SCALE GENOMIC DNA]</scope>
    <source>
        <strain evidence="6 7">TRM65318</strain>
    </source>
</reference>
<evidence type="ECO:0000256" key="1">
    <source>
        <dbReference type="ARBA" id="ARBA00022630"/>
    </source>
</evidence>
<organism evidence="6 7">
    <name type="scientific">Myceligenerans pegani</name>
    <dbReference type="NCBI Taxonomy" id="2776917"/>
    <lineage>
        <taxon>Bacteria</taxon>
        <taxon>Bacillati</taxon>
        <taxon>Actinomycetota</taxon>
        <taxon>Actinomycetes</taxon>
        <taxon>Micrococcales</taxon>
        <taxon>Promicromonosporaceae</taxon>
        <taxon>Myceligenerans</taxon>
    </lineage>
</organism>
<evidence type="ECO:0000256" key="2">
    <source>
        <dbReference type="ARBA" id="ARBA00022643"/>
    </source>
</evidence>
<dbReference type="PANTHER" id="PTHR42847:SF4">
    <property type="entry name" value="ALKANESULFONATE MONOOXYGENASE-RELATED"/>
    <property type="match status" value="1"/>
</dbReference>
<dbReference type="InterPro" id="IPR036661">
    <property type="entry name" value="Luciferase-like_sf"/>
</dbReference>
<proteinExistence type="predicted"/>
<keyword evidence="2" id="KW-0288">FMN</keyword>
<sequence length="293" mass="31669">MRAGITILPEYRWAEAKPRWQAAETYGFAHAWTFDHLGWGPLVGDPWFGSVPTLSAAALVTSRIELGFAVASPNFRHPVPFARDITALDDLSGGRLTVGLGAGGVDGYDVDVFGGTTRAASPSRRYREFVELLDGLLTRDGLDYSGEYYTAAGARNAPGCVQRPRTPFVLAANGPKALALTARHGQGWITTGTVHDSLDGWWRSLAELSSRFDEALAAEDRDPATVRRFLQTDAAPVFSLSSVEVYRDFLGRAAELGFTDVLAPWPRREGPFAGDEAILDTVATDVLPTLSSP</sequence>
<dbReference type="Proteomes" id="UP000625527">
    <property type="component" value="Unassembled WGS sequence"/>
</dbReference>
<comment type="caution">
    <text evidence="6">The sequence shown here is derived from an EMBL/GenBank/DDBJ whole genome shotgun (WGS) entry which is preliminary data.</text>
</comment>
<evidence type="ECO:0000313" key="7">
    <source>
        <dbReference type="Proteomes" id="UP000625527"/>
    </source>
</evidence>
<name>A0ABR9MWA6_9MICO</name>
<gene>
    <name evidence="6" type="ORF">IHE71_08170</name>
</gene>
<dbReference type="SUPFAM" id="SSF51679">
    <property type="entry name" value="Bacterial luciferase-like"/>
    <property type="match status" value="1"/>
</dbReference>
<evidence type="ECO:0000256" key="4">
    <source>
        <dbReference type="ARBA" id="ARBA00023033"/>
    </source>
</evidence>
<protein>
    <submittedName>
        <fullName evidence="6">LLM class flavin-dependent oxidoreductase</fullName>
    </submittedName>
</protein>
<keyword evidence="1" id="KW-0285">Flavoprotein</keyword>
<dbReference type="Pfam" id="PF00296">
    <property type="entry name" value="Bac_luciferase"/>
    <property type="match status" value="1"/>
</dbReference>
<evidence type="ECO:0000259" key="5">
    <source>
        <dbReference type="Pfam" id="PF00296"/>
    </source>
</evidence>
<dbReference type="InterPro" id="IPR011251">
    <property type="entry name" value="Luciferase-like_dom"/>
</dbReference>
<dbReference type="PANTHER" id="PTHR42847">
    <property type="entry name" value="ALKANESULFONATE MONOOXYGENASE"/>
    <property type="match status" value="1"/>
</dbReference>
<feature type="domain" description="Luciferase-like" evidence="5">
    <location>
        <begin position="12"/>
        <end position="231"/>
    </location>
</feature>
<dbReference type="Gene3D" id="3.20.20.30">
    <property type="entry name" value="Luciferase-like domain"/>
    <property type="match status" value="1"/>
</dbReference>